<gene>
    <name evidence="1" type="ORF">EWM63_24795</name>
</gene>
<dbReference type="AlphaFoldDB" id="A0A4P6L4J0"/>
<sequence length="102" mass="10892">MQNFAPSFQLNIAIDRPIAAALSDVICQVQANNGHVLQMESFTSDAVILHISVRDASYAVLTAMLSAIACVTEKPLASGNIVDRSISQEQLVGRLTVNALSH</sequence>
<dbReference type="EMBL" id="CP035913">
    <property type="protein sequence ID" value="QBE65798.1"/>
    <property type="molecule type" value="Genomic_DNA"/>
</dbReference>
<keyword evidence="2" id="KW-1185">Reference proteome</keyword>
<evidence type="ECO:0000313" key="1">
    <source>
        <dbReference type="EMBL" id="QBE65798.1"/>
    </source>
</evidence>
<dbReference type="KEGG" id="plue:EWM63_24795"/>
<dbReference type="Proteomes" id="UP000290637">
    <property type="component" value="Chromosome"/>
</dbReference>
<protein>
    <submittedName>
        <fullName evidence="1">Uncharacterized protein</fullName>
    </submittedName>
</protein>
<name>A0A4P6L4J0_9BURK</name>
<accession>A0A4P6L4J0</accession>
<dbReference type="RefSeq" id="WP_130188907.1">
    <property type="nucleotide sequence ID" value="NZ_CP035913.1"/>
</dbReference>
<reference evidence="1 2" key="1">
    <citation type="submission" date="2019-02" db="EMBL/GenBank/DDBJ databases">
        <title>Draft Genome Sequences of Six Type Strains of the Genus Massilia.</title>
        <authorList>
            <person name="Miess H."/>
            <person name="Frediansyhah A."/>
            <person name="Gross H."/>
        </authorList>
    </citation>
    <scope>NUCLEOTIDE SEQUENCE [LARGE SCALE GENOMIC DNA]</scope>
    <source>
        <strain evidence="1 2">DSM 17473</strain>
    </source>
</reference>
<organism evidence="1 2">
    <name type="scientific">Pseudoduganella lutea</name>
    <dbReference type="NCBI Taxonomy" id="321985"/>
    <lineage>
        <taxon>Bacteria</taxon>
        <taxon>Pseudomonadati</taxon>
        <taxon>Pseudomonadota</taxon>
        <taxon>Betaproteobacteria</taxon>
        <taxon>Burkholderiales</taxon>
        <taxon>Oxalobacteraceae</taxon>
        <taxon>Telluria group</taxon>
        <taxon>Pseudoduganella</taxon>
    </lineage>
</organism>
<evidence type="ECO:0000313" key="2">
    <source>
        <dbReference type="Proteomes" id="UP000290637"/>
    </source>
</evidence>
<proteinExistence type="predicted"/>